<evidence type="ECO:0000313" key="3">
    <source>
        <dbReference type="EMBL" id="MFC5059961.1"/>
    </source>
</evidence>
<comment type="caution">
    <text evidence="3">The sequence shown here is derived from an EMBL/GenBank/DDBJ whole genome shotgun (WGS) entry which is preliminary data.</text>
</comment>
<dbReference type="Pfam" id="PF14028">
    <property type="entry name" value="Lant_dehydr_C"/>
    <property type="match status" value="1"/>
</dbReference>
<dbReference type="NCBIfam" id="TIGR03891">
    <property type="entry name" value="thiopep_ocin"/>
    <property type="match status" value="1"/>
</dbReference>
<dbReference type="InterPro" id="IPR023809">
    <property type="entry name" value="Thiopep_bacteriocin_synth_dom"/>
</dbReference>
<reference evidence="4" key="1">
    <citation type="journal article" date="2019" name="Int. J. Syst. Evol. Microbiol.">
        <title>The Global Catalogue of Microorganisms (GCM) 10K type strain sequencing project: providing services to taxonomists for standard genome sequencing and annotation.</title>
        <authorList>
            <consortium name="The Broad Institute Genomics Platform"/>
            <consortium name="The Broad Institute Genome Sequencing Center for Infectious Disease"/>
            <person name="Wu L."/>
            <person name="Ma J."/>
        </authorList>
    </citation>
    <scope>NUCLEOTIDE SEQUENCE [LARGE SCALE GENOMIC DNA]</scope>
    <source>
        <strain evidence="4">KCTC 12848</strain>
    </source>
</reference>
<organism evidence="3 4">
    <name type="scientific">Saccharothrix xinjiangensis</name>
    <dbReference type="NCBI Taxonomy" id="204798"/>
    <lineage>
        <taxon>Bacteria</taxon>
        <taxon>Bacillati</taxon>
        <taxon>Actinomycetota</taxon>
        <taxon>Actinomycetes</taxon>
        <taxon>Pseudonocardiales</taxon>
        <taxon>Pseudonocardiaceae</taxon>
        <taxon>Saccharothrix</taxon>
    </lineage>
</organism>
<dbReference type="RefSeq" id="WP_344042615.1">
    <property type="nucleotide sequence ID" value="NZ_BAAAKE010000035.1"/>
</dbReference>
<evidence type="ECO:0000259" key="2">
    <source>
        <dbReference type="Pfam" id="PF14028"/>
    </source>
</evidence>
<accession>A0ABV9YDK7</accession>
<dbReference type="Proteomes" id="UP001595833">
    <property type="component" value="Unassembled WGS sequence"/>
</dbReference>
<evidence type="ECO:0000259" key="1">
    <source>
        <dbReference type="Pfam" id="PF04738"/>
    </source>
</evidence>
<feature type="domain" description="Thiopeptide-type bacteriocin biosynthesis" evidence="2">
    <location>
        <begin position="756"/>
        <end position="1005"/>
    </location>
</feature>
<name>A0ABV9YDK7_9PSEU</name>
<dbReference type="InterPro" id="IPR006827">
    <property type="entry name" value="Lant_deHydtase_N"/>
</dbReference>
<feature type="domain" description="Lantibiotic dehydratase N-terminal" evidence="1">
    <location>
        <begin position="51"/>
        <end position="688"/>
    </location>
</feature>
<proteinExistence type="predicted"/>
<gene>
    <name evidence="3" type="ORF">ACFPFM_40140</name>
</gene>
<sequence>MRSAGRKPLYRHVGVALVRAAAAPLTDAPDQWPDLADVPACRAWLNRMWSRPGLAEAVRQASPSLADQVEAIRAGRAVTDRRVRGATVSTARYVLRSIGRPTPFGLFAGVAPVAATGASVVRWGREHRATARVNTEWLADIITRVEGAVDLLERLEVTVNDLARRRGDRLEIPHGPNRVTIQYTGAVAAVWDAAAIPIRFGELVDKLAGHFATDRPKVRHTLAVLVKQGYLLTELRAPFTVTDPFAHVLARLHAAGGDSVPEIATLLRDLDAVLTGLAGHNDPNTPVAGQDRIRADLIRRMRALSPAGRTPLAADLLLDCNISVPRAVTREMECAASALLRMTRRPTGDPAWRDYHGVFVDRYGVGTLVSLLDVVCPDSGLGYPARYQGSVHSPPIPEFSERDERLAALAWRAAVDGTGEIVLADQDVTDLGSEDFDVRYIPPHVELSARIHADSMAALEQGEFTLTVAPARSAGTLTSRFTPMATGSGLASAYRGLPAATDGALRAQLSFGPRYAPAENVCRVPAYLDHVIPLGEHRGHGDEATLIRLDDLAVTATRDRLYLVSRSRRRVVEPQVFHALALDKQPPPLARFLAELPRAFSASWFQFDWGPLARLPRLPRVRYGRTVLSPAQWRLTTDDLTPRQDGEGWPRLLDRWRRLWGCPQVVELRDADRTLRLSLDEPAHATLLHAHLVKHGQAVLYEATPIAEYGWIGHHAHEIALPLVTTHPAAPDPLRGALPELNNTHGQLPCAPGSTWLTAKIYTHPERMDDVITGHLPALLDELDADTPWWFLRYHSPHEDDHLRLRLNPTPDHYAACTKALGKWTQRMRQAGVAGRLVFDTYHPEVGRYGHGAALPAAETVFAADSRFVAATLHARLTTTVPPTALVVAGMVGIIDAFLGDPALAIDWLTSHPASTASARDRQITGQAIRLAADTDELRRLPGWTAQVDQAWHARATTLAEYRTRLPPDVDTDVVLESLLHMHHNRALGIDVESERACRRLARQAAFTRRARPRGRRHR</sequence>
<dbReference type="Pfam" id="PF04738">
    <property type="entry name" value="Lant_dehydr_N"/>
    <property type="match status" value="1"/>
</dbReference>
<evidence type="ECO:0000313" key="4">
    <source>
        <dbReference type="Proteomes" id="UP001595833"/>
    </source>
</evidence>
<protein>
    <submittedName>
        <fullName evidence="3">Lantibiotic dehydratase</fullName>
    </submittedName>
</protein>
<dbReference type="EMBL" id="JBHSJB010000051">
    <property type="protein sequence ID" value="MFC5059961.1"/>
    <property type="molecule type" value="Genomic_DNA"/>
</dbReference>
<keyword evidence="4" id="KW-1185">Reference proteome</keyword>